<dbReference type="Proteomes" id="UP000198670">
    <property type="component" value="Unassembled WGS sequence"/>
</dbReference>
<dbReference type="STRING" id="1477437.SAMN05444682_11413"/>
<proteinExistence type="predicted"/>
<dbReference type="RefSeq" id="WP_090631437.1">
    <property type="nucleotide sequence ID" value="NZ_FOQO01000014.1"/>
</dbReference>
<dbReference type="OrthoDB" id="1401154at2"/>
<accession>A0A1I3U5T0</accession>
<dbReference type="PROSITE" id="PS51257">
    <property type="entry name" value="PROKAR_LIPOPROTEIN"/>
    <property type="match status" value="1"/>
</dbReference>
<evidence type="ECO:0000313" key="1">
    <source>
        <dbReference type="EMBL" id="SFJ78245.1"/>
    </source>
</evidence>
<reference evidence="1 2" key="1">
    <citation type="submission" date="2016-10" db="EMBL/GenBank/DDBJ databases">
        <authorList>
            <person name="de Groot N.N."/>
        </authorList>
    </citation>
    <scope>NUCLEOTIDE SEQUENCE [LARGE SCALE GENOMIC DNA]</scope>
    <source>
        <strain evidence="1 2">RK1</strain>
    </source>
</reference>
<dbReference type="EMBL" id="FOQO01000014">
    <property type="protein sequence ID" value="SFJ78245.1"/>
    <property type="molecule type" value="Genomic_DNA"/>
</dbReference>
<organism evidence="1 2">
    <name type="scientific">Parapedobacter indicus</name>
    <dbReference type="NCBI Taxonomy" id="1477437"/>
    <lineage>
        <taxon>Bacteria</taxon>
        <taxon>Pseudomonadati</taxon>
        <taxon>Bacteroidota</taxon>
        <taxon>Sphingobacteriia</taxon>
        <taxon>Sphingobacteriales</taxon>
        <taxon>Sphingobacteriaceae</taxon>
        <taxon>Parapedobacter</taxon>
    </lineage>
</organism>
<protein>
    <submittedName>
        <fullName evidence="1">Uncharacterized protein</fullName>
    </submittedName>
</protein>
<dbReference type="AlphaFoldDB" id="A0A1I3U5T0"/>
<evidence type="ECO:0000313" key="2">
    <source>
        <dbReference type="Proteomes" id="UP000198670"/>
    </source>
</evidence>
<gene>
    <name evidence="1" type="ORF">SAMN05444682_11413</name>
</gene>
<sequence>MKKWMKIGMPTQIGLALLIVTALGCKKDPALRQNDEEPAYHAGDYTTVNMRIVAPDGSNLDLTKAKVYSSNIPLEVGADGSAEVVSLPGYHTAAFVFDRQDNLVLAGFVTDTASVLSAATTAEVLMYYGLGIPFLPEEVADLYINGADKLPFMADFKKAIAELYKKDNQLLNTGSFAEVLARTVSDFQATAEAQSARTGNAGKKDRIAATQRVADLFIDGDIKSGLQVAQSGLGSFTITNTYRRRAHAFIYKTDYKDLAGQSVNILQSIGGDVKATKDIAIGSTAGITGFLSVILAYIADKDSEFAATTTEAAELPLLESESEATYRVKVIGPGSESPGAKTQDEISAGVRLQLETMAFDFVIPLISDIIGLKDFVKKKDLFAEDDGGNIWEEVLNKTATFIGMVPAAKAEMDKGRYDLATKELFWALGNKIAEDQANDMMQAITKTLMDRVKNAAIPGADKLDDVLMNSQLTRKIKIMQALDFIMKAVDYGRLIHDISTSKSVENWEVIALPVEVNLEPGSSVISVLEQIKLTANLKTTVADAEVVAYEWKTTGKYGYLWDDRGHKGNEFTSSIKDVYYLSDAMASDLSAGDNWEYIYVKAYLGDKLIGTDSARINVKQSLYEMKPDNVTLTGRKRGSNNNVNQNEVRLHLEAIDPNSSAAIAPNSEREYKVVWTTAGEHGGLYGRENTTPATTLTTYDENSIWYECTDDQTLSATENITAQIYSRAKNTDEEFMLFNVATGMVYIDNDPKKIILHMPVTCQHGDTTYNEGKSMTCMITSFVSFEGEEDASSYSVRFYDVRWPNTYFWYAGSRQPSQVSGYVFKPAAGSFAVAYGSSWAVGAPSQITEHFSCGSGSGGMAQITITLK</sequence>
<keyword evidence="2" id="KW-1185">Reference proteome</keyword>
<name>A0A1I3U5T0_9SPHI</name>